<dbReference type="PROSITE" id="PS51257">
    <property type="entry name" value="PROKAR_LIPOPROTEIN"/>
    <property type="match status" value="1"/>
</dbReference>
<evidence type="ECO:0008006" key="4">
    <source>
        <dbReference type="Google" id="ProtNLM"/>
    </source>
</evidence>
<evidence type="ECO:0000313" key="3">
    <source>
        <dbReference type="Proteomes" id="UP000094936"/>
    </source>
</evidence>
<protein>
    <recommendedName>
        <fullName evidence="4">Glycine zipper family protein</fullName>
    </recommendedName>
</protein>
<dbReference type="AlphaFoldDB" id="A0A1C3EIF3"/>
<gene>
    <name evidence="2" type="ORF">A8L45_11995</name>
</gene>
<accession>A0A1C3EIF3</accession>
<keyword evidence="1" id="KW-0732">Signal</keyword>
<organism evidence="2 3">
    <name type="scientific">Veronia pacifica</name>
    <dbReference type="NCBI Taxonomy" id="1080227"/>
    <lineage>
        <taxon>Bacteria</taxon>
        <taxon>Pseudomonadati</taxon>
        <taxon>Pseudomonadota</taxon>
        <taxon>Gammaproteobacteria</taxon>
        <taxon>Vibrionales</taxon>
        <taxon>Vibrionaceae</taxon>
        <taxon>Veronia</taxon>
    </lineage>
</organism>
<dbReference type="Proteomes" id="UP000094936">
    <property type="component" value="Unassembled WGS sequence"/>
</dbReference>
<dbReference type="RefSeq" id="WP_068902542.1">
    <property type="nucleotide sequence ID" value="NZ_JBHUIF010000015.1"/>
</dbReference>
<keyword evidence="3" id="KW-1185">Reference proteome</keyword>
<comment type="caution">
    <text evidence="2">The sequence shown here is derived from an EMBL/GenBank/DDBJ whole genome shotgun (WGS) entry which is preliminary data.</text>
</comment>
<feature type="signal peptide" evidence="1">
    <location>
        <begin position="1"/>
        <end position="18"/>
    </location>
</feature>
<name>A0A1C3EIF3_9GAMM</name>
<proteinExistence type="predicted"/>
<dbReference type="OrthoDB" id="5816904at2"/>
<evidence type="ECO:0000256" key="1">
    <source>
        <dbReference type="SAM" id="SignalP"/>
    </source>
</evidence>
<sequence>MKHILTIIALLLVLTACAYNKKPVVDLEGVDEAQYQRDFEYCQTLAEQVDKGEAAKVGAANSSVSGAVIGAISGVLEDGIGGAVTGAAVGGAIGGGAGAVKGANDSTKDQAKVLRRCLKERGYKVYDL</sequence>
<dbReference type="EMBL" id="LYBM01000020">
    <property type="protein sequence ID" value="ODA33007.1"/>
    <property type="molecule type" value="Genomic_DNA"/>
</dbReference>
<dbReference type="STRING" id="1080227.A8L45_11995"/>
<reference evidence="2 3" key="1">
    <citation type="submission" date="2016-05" db="EMBL/GenBank/DDBJ databases">
        <title>Genomic Taxonomy of the Vibrionaceae.</title>
        <authorList>
            <person name="Gomez-Gil B."/>
            <person name="Enciso-Ibarra J."/>
        </authorList>
    </citation>
    <scope>NUCLEOTIDE SEQUENCE [LARGE SCALE GENOMIC DNA]</scope>
    <source>
        <strain evidence="2 3">CAIM 1920</strain>
    </source>
</reference>
<evidence type="ECO:0000313" key="2">
    <source>
        <dbReference type="EMBL" id="ODA33007.1"/>
    </source>
</evidence>
<feature type="chain" id="PRO_5008673171" description="Glycine zipper family protein" evidence="1">
    <location>
        <begin position="19"/>
        <end position="128"/>
    </location>
</feature>